<gene>
    <name evidence="2" type="ORF">Psuf_053290</name>
</gene>
<evidence type="ECO:0000259" key="1">
    <source>
        <dbReference type="Pfam" id="PF18726"/>
    </source>
</evidence>
<dbReference type="AlphaFoldDB" id="A0A6F8YPP4"/>
<dbReference type="EMBL" id="AP022871">
    <property type="protein sequence ID" value="BCB88016.1"/>
    <property type="molecule type" value="Genomic_DNA"/>
</dbReference>
<proteinExistence type="predicted"/>
<keyword evidence="3" id="KW-1185">Reference proteome</keyword>
<dbReference type="Proteomes" id="UP000503011">
    <property type="component" value="Chromosome"/>
</dbReference>
<accession>A0A6F8YPP4</accession>
<feature type="domain" description="SAV-6107-like HEPN" evidence="1">
    <location>
        <begin position="35"/>
        <end position="133"/>
    </location>
</feature>
<dbReference type="KEGG" id="psuu:Psuf_053290"/>
<sequence length="150" mass="15715">MPTSTAQAPTVPAGVLPHRTPAELLVLARRGLEEAAQTRPDGLRYAAAHLAALRAAAAMLAARAQPAPTRRNRVTSVWTLLLMVAPELREWATYFAAGASKRAAAQAGIPRVVSSREADDLLRAAEQFVAVIEVALGLAHQPALDGLAAA</sequence>
<organism evidence="2 3">
    <name type="scientific">Phytohabitans suffuscus</name>
    <dbReference type="NCBI Taxonomy" id="624315"/>
    <lineage>
        <taxon>Bacteria</taxon>
        <taxon>Bacillati</taxon>
        <taxon>Actinomycetota</taxon>
        <taxon>Actinomycetes</taxon>
        <taxon>Micromonosporales</taxon>
        <taxon>Micromonosporaceae</taxon>
    </lineage>
</organism>
<name>A0A6F8YPP4_9ACTN</name>
<protein>
    <recommendedName>
        <fullName evidence="1">SAV-6107-like HEPN domain-containing protein</fullName>
    </recommendedName>
</protein>
<dbReference type="Pfam" id="PF18726">
    <property type="entry name" value="HEPN_SAV_6107"/>
    <property type="match status" value="1"/>
</dbReference>
<dbReference type="RefSeq" id="WP_173159351.1">
    <property type="nucleotide sequence ID" value="NZ_AP022871.1"/>
</dbReference>
<evidence type="ECO:0000313" key="2">
    <source>
        <dbReference type="EMBL" id="BCB88016.1"/>
    </source>
</evidence>
<evidence type="ECO:0000313" key="3">
    <source>
        <dbReference type="Proteomes" id="UP000503011"/>
    </source>
</evidence>
<reference evidence="2 3" key="2">
    <citation type="submission" date="2020-03" db="EMBL/GenBank/DDBJ databases">
        <authorList>
            <person name="Ichikawa N."/>
            <person name="Kimura A."/>
            <person name="Kitahashi Y."/>
            <person name="Uohara A."/>
        </authorList>
    </citation>
    <scope>NUCLEOTIDE SEQUENCE [LARGE SCALE GENOMIC DNA]</scope>
    <source>
        <strain evidence="2 3">NBRC 105367</strain>
    </source>
</reference>
<dbReference type="InterPro" id="IPR040891">
    <property type="entry name" value="HEPN_SAV_6107"/>
</dbReference>
<reference evidence="2 3" key="1">
    <citation type="submission" date="2020-03" db="EMBL/GenBank/DDBJ databases">
        <title>Whole genome shotgun sequence of Phytohabitans suffuscus NBRC 105367.</title>
        <authorList>
            <person name="Komaki H."/>
            <person name="Tamura T."/>
        </authorList>
    </citation>
    <scope>NUCLEOTIDE SEQUENCE [LARGE SCALE GENOMIC DNA]</scope>
    <source>
        <strain evidence="2 3">NBRC 105367</strain>
    </source>
</reference>